<evidence type="ECO:0000259" key="8">
    <source>
        <dbReference type="PROSITE" id="PS50071"/>
    </source>
</evidence>
<sequence length="722" mass="79864">MNAAKHEAEEDTWAQLEPHNGSHSAAEQIDWSSLINLEYDPSISLALPSNAPATTESAPHIVTNEPQIFSPDHTPPSIEDDFDFAMFDFPSMEEWWAELPDEVRSGDWVSPTETATVSGHTPKSDSNYSAYANEHPPNLRNEGNDGKRRRRMPPEARRLLTEYFDRHREDPYVPKEEVQQLATDTGLSIRQVQIFFANARARKLPHPVAGCRGVDIPAPSNQQGPMERFLSSSPEDEGISEDAVRAAASKVVWSIKPARARKGRTPSVRSSLQSSTSNSSAASMDSLDSRGSRKGRKRQREPSRNVAKTIFRKPSSPSRKYQCTFCTIDFEQKYDWKRHEESVHFPQKEWVCMPNGPVEDSRCVFCDVGNLDDEHLKSHKSLACSEARSELRTFQRKDKLAQHIKQVHSCQPPKAIKNWCRPIERKVLLLCGFCSLPLPDWKTRADHLSTHFTSSTPMTFWLPELLGGIWPDDALTRSFITSRFSATPNTAGPVPCSVEACPARFPHLRNLTLHRRQAHNIYHPTDAKVVMAKPSTGRHSQRLINLAQQTSRIQITRTDGPSTGAASQSQKPDYITASSAVSTDTRRPLITTQPDEPGCGGSASASASAPHPAWRSVLNNSVVAGARAPVPNPLTRQPVGTARGEVPSLRPSNLGRVGISHAEVAGQAHAHARARAWDGPPVEAIRSILTANREGAGGVRVPVQGMLHSLEQFAEGEAWPRP</sequence>
<evidence type="ECO:0000313" key="10">
    <source>
        <dbReference type="EMBL" id="KAF9733405.1"/>
    </source>
</evidence>
<gene>
    <name evidence="10" type="ORF">PMIN01_09088</name>
</gene>
<dbReference type="SMART" id="SM00355">
    <property type="entry name" value="ZnF_C2H2"/>
    <property type="match status" value="4"/>
</dbReference>
<protein>
    <submittedName>
        <fullName evidence="10">Uncharacterized protein</fullName>
    </submittedName>
</protein>
<feature type="domain" description="C2H2-type" evidence="9">
    <location>
        <begin position="494"/>
        <end position="524"/>
    </location>
</feature>
<feature type="domain" description="Homeobox" evidence="8">
    <location>
        <begin position="143"/>
        <end position="206"/>
    </location>
</feature>
<evidence type="ECO:0000256" key="3">
    <source>
        <dbReference type="ARBA" id="ARBA00023242"/>
    </source>
</evidence>
<dbReference type="Gene3D" id="3.30.160.60">
    <property type="entry name" value="Classic Zinc Finger"/>
    <property type="match status" value="1"/>
</dbReference>
<dbReference type="InterPro" id="IPR050224">
    <property type="entry name" value="TALE_homeobox"/>
</dbReference>
<evidence type="ECO:0000259" key="9">
    <source>
        <dbReference type="PROSITE" id="PS50157"/>
    </source>
</evidence>
<dbReference type="InterPro" id="IPR001356">
    <property type="entry name" value="HD"/>
</dbReference>
<feature type="compositionally biased region" description="Basic and acidic residues" evidence="7">
    <location>
        <begin position="142"/>
        <end position="154"/>
    </location>
</feature>
<dbReference type="GO" id="GO:0005634">
    <property type="term" value="C:nucleus"/>
    <property type="evidence" value="ECO:0007669"/>
    <property type="project" value="UniProtKB-SubCell"/>
</dbReference>
<keyword evidence="1 5" id="KW-0238">DNA-binding</keyword>
<feature type="compositionally biased region" description="Low complexity" evidence="7">
    <location>
        <begin position="267"/>
        <end position="286"/>
    </location>
</feature>
<evidence type="ECO:0000256" key="5">
    <source>
        <dbReference type="PROSITE-ProRule" id="PRU00108"/>
    </source>
</evidence>
<dbReference type="GO" id="GO:0003677">
    <property type="term" value="F:DNA binding"/>
    <property type="evidence" value="ECO:0007669"/>
    <property type="project" value="UniProtKB-UniRule"/>
</dbReference>
<feature type="compositionally biased region" description="Polar residues" evidence="7">
    <location>
        <begin position="552"/>
        <end position="583"/>
    </location>
</feature>
<feature type="compositionally biased region" description="Polar residues" evidence="7">
    <location>
        <begin position="111"/>
        <end position="130"/>
    </location>
</feature>
<evidence type="ECO:0000256" key="2">
    <source>
        <dbReference type="ARBA" id="ARBA00023155"/>
    </source>
</evidence>
<reference evidence="10" key="1">
    <citation type="journal article" date="2020" name="Mol. Plant Microbe Interact.">
        <title>Genome Sequence of the Biocontrol Agent Coniothyrium minitans strain Conio (IMI 134523).</title>
        <authorList>
            <person name="Patel D."/>
            <person name="Shittu T.A."/>
            <person name="Baroncelli R."/>
            <person name="Muthumeenakshi S."/>
            <person name="Osborne T.H."/>
            <person name="Janganan T.K."/>
            <person name="Sreenivasaprasad S."/>
        </authorList>
    </citation>
    <scope>NUCLEOTIDE SEQUENCE</scope>
    <source>
        <strain evidence="10">Conio</strain>
    </source>
</reference>
<comment type="caution">
    <text evidence="10">The sequence shown here is derived from an EMBL/GenBank/DDBJ whole genome shotgun (WGS) entry which is preliminary data.</text>
</comment>
<dbReference type="EMBL" id="WJXW01000009">
    <property type="protein sequence ID" value="KAF9733405.1"/>
    <property type="molecule type" value="Genomic_DNA"/>
</dbReference>
<dbReference type="OrthoDB" id="5399138at2759"/>
<accession>A0A9P6KNW8</accession>
<evidence type="ECO:0000256" key="4">
    <source>
        <dbReference type="PROSITE-ProRule" id="PRU00042"/>
    </source>
</evidence>
<dbReference type="PROSITE" id="PS50157">
    <property type="entry name" value="ZINC_FINGER_C2H2_2"/>
    <property type="match status" value="2"/>
</dbReference>
<organism evidence="10 11">
    <name type="scientific">Paraphaeosphaeria minitans</name>
    <dbReference type="NCBI Taxonomy" id="565426"/>
    <lineage>
        <taxon>Eukaryota</taxon>
        <taxon>Fungi</taxon>
        <taxon>Dikarya</taxon>
        <taxon>Ascomycota</taxon>
        <taxon>Pezizomycotina</taxon>
        <taxon>Dothideomycetes</taxon>
        <taxon>Pleosporomycetidae</taxon>
        <taxon>Pleosporales</taxon>
        <taxon>Massarineae</taxon>
        <taxon>Didymosphaeriaceae</taxon>
        <taxon>Paraphaeosphaeria</taxon>
    </lineage>
</organism>
<evidence type="ECO:0000256" key="6">
    <source>
        <dbReference type="RuleBase" id="RU000682"/>
    </source>
</evidence>
<dbReference type="Gene3D" id="1.10.10.60">
    <property type="entry name" value="Homeodomain-like"/>
    <property type="match status" value="1"/>
</dbReference>
<feature type="region of interest" description="Disordered" evidence="7">
    <location>
        <begin position="1"/>
        <end position="25"/>
    </location>
</feature>
<dbReference type="SMART" id="SM00389">
    <property type="entry name" value="HOX"/>
    <property type="match status" value="1"/>
</dbReference>
<dbReference type="PROSITE" id="PS50071">
    <property type="entry name" value="HOMEOBOX_2"/>
    <property type="match status" value="1"/>
</dbReference>
<dbReference type="InterPro" id="IPR009057">
    <property type="entry name" value="Homeodomain-like_sf"/>
</dbReference>
<dbReference type="GO" id="GO:0008270">
    <property type="term" value="F:zinc ion binding"/>
    <property type="evidence" value="ECO:0007669"/>
    <property type="project" value="UniProtKB-KW"/>
</dbReference>
<keyword evidence="4" id="KW-0479">Metal-binding</keyword>
<keyword evidence="2 5" id="KW-0371">Homeobox</keyword>
<feature type="region of interest" description="Disordered" evidence="7">
    <location>
        <begin position="215"/>
        <end position="243"/>
    </location>
</feature>
<name>A0A9P6KNW8_9PLEO</name>
<dbReference type="PROSITE" id="PS00028">
    <property type="entry name" value="ZINC_FINGER_C2H2_1"/>
    <property type="match status" value="2"/>
</dbReference>
<keyword evidence="3 5" id="KW-0539">Nucleus</keyword>
<keyword evidence="11" id="KW-1185">Reference proteome</keyword>
<dbReference type="CDD" id="cd00086">
    <property type="entry name" value="homeodomain"/>
    <property type="match status" value="1"/>
</dbReference>
<dbReference type="SUPFAM" id="SSF46689">
    <property type="entry name" value="Homeodomain-like"/>
    <property type="match status" value="1"/>
</dbReference>
<evidence type="ECO:0000256" key="1">
    <source>
        <dbReference type="ARBA" id="ARBA00023125"/>
    </source>
</evidence>
<feature type="domain" description="C2H2-type" evidence="9">
    <location>
        <begin position="321"/>
        <end position="349"/>
    </location>
</feature>
<keyword evidence="4" id="KW-0863">Zinc-finger</keyword>
<proteinExistence type="predicted"/>
<dbReference type="InterPro" id="IPR013087">
    <property type="entry name" value="Znf_C2H2_type"/>
</dbReference>
<dbReference type="Pfam" id="PF00046">
    <property type="entry name" value="Homeodomain"/>
    <property type="match status" value="1"/>
</dbReference>
<evidence type="ECO:0000256" key="7">
    <source>
        <dbReference type="SAM" id="MobiDB-lite"/>
    </source>
</evidence>
<comment type="subcellular location">
    <subcellularLocation>
        <location evidence="5 6">Nucleus</location>
    </subcellularLocation>
</comment>
<feature type="region of interest" description="Disordered" evidence="7">
    <location>
        <begin position="109"/>
        <end position="154"/>
    </location>
</feature>
<dbReference type="AlphaFoldDB" id="A0A9P6KNW8"/>
<feature type="region of interest" description="Disordered" evidence="7">
    <location>
        <begin position="552"/>
        <end position="610"/>
    </location>
</feature>
<feature type="region of interest" description="Disordered" evidence="7">
    <location>
        <begin position="259"/>
        <end position="319"/>
    </location>
</feature>
<dbReference type="Proteomes" id="UP000756921">
    <property type="component" value="Unassembled WGS sequence"/>
</dbReference>
<dbReference type="PANTHER" id="PTHR11850">
    <property type="entry name" value="HOMEOBOX PROTEIN TRANSCRIPTION FACTORS"/>
    <property type="match status" value="1"/>
</dbReference>
<keyword evidence="4" id="KW-0862">Zinc</keyword>
<feature type="DNA-binding region" description="Homeobox" evidence="5">
    <location>
        <begin position="145"/>
        <end position="207"/>
    </location>
</feature>
<evidence type="ECO:0000313" key="11">
    <source>
        <dbReference type="Proteomes" id="UP000756921"/>
    </source>
</evidence>